<dbReference type="PANTHER" id="PTHR42879:SF2">
    <property type="entry name" value="3-OXOACYL-[ACYL-CARRIER-PROTEIN] REDUCTASE FABG"/>
    <property type="match status" value="1"/>
</dbReference>
<dbReference type="CDD" id="cd05233">
    <property type="entry name" value="SDR_c"/>
    <property type="match status" value="1"/>
</dbReference>
<evidence type="ECO:0000256" key="1">
    <source>
        <dbReference type="ARBA" id="ARBA00006484"/>
    </source>
</evidence>
<protein>
    <submittedName>
        <fullName evidence="2">SDR family NAD(P)-dependent oxidoreductase</fullName>
    </submittedName>
</protein>
<dbReference type="Pfam" id="PF00106">
    <property type="entry name" value="adh_short"/>
    <property type="match status" value="1"/>
</dbReference>
<accession>A0A8I0H6I2</accession>
<dbReference type="Proteomes" id="UP000653002">
    <property type="component" value="Unassembled WGS sequence"/>
</dbReference>
<organism evidence="2 3">
    <name type="scientific">Xanthomonas citri pv. citri</name>
    <dbReference type="NCBI Taxonomy" id="611301"/>
    <lineage>
        <taxon>Bacteria</taxon>
        <taxon>Pseudomonadati</taxon>
        <taxon>Pseudomonadota</taxon>
        <taxon>Gammaproteobacteria</taxon>
        <taxon>Lysobacterales</taxon>
        <taxon>Lysobacteraceae</taxon>
        <taxon>Xanthomonas</taxon>
    </lineage>
</organism>
<evidence type="ECO:0000313" key="3">
    <source>
        <dbReference type="Proteomes" id="UP000653002"/>
    </source>
</evidence>
<comment type="similarity">
    <text evidence="1">Belongs to the short-chain dehydrogenases/reductases (SDR) family.</text>
</comment>
<dbReference type="InterPro" id="IPR050259">
    <property type="entry name" value="SDR"/>
</dbReference>
<dbReference type="EMBL" id="JAABFR010000661">
    <property type="protein sequence ID" value="MBD4336285.1"/>
    <property type="molecule type" value="Genomic_DNA"/>
</dbReference>
<comment type="caution">
    <text evidence="2">The sequence shown here is derived from an EMBL/GenBank/DDBJ whole genome shotgun (WGS) entry which is preliminary data.</text>
</comment>
<dbReference type="InterPro" id="IPR002347">
    <property type="entry name" value="SDR_fam"/>
</dbReference>
<dbReference type="PRINTS" id="PR00080">
    <property type="entry name" value="SDRFAMILY"/>
</dbReference>
<feature type="non-terminal residue" evidence="2">
    <location>
        <position position="87"/>
    </location>
</feature>
<sequence length="87" mass="9544">DILINNAATTCDTLFEDKTKDNFMNTLDINLVAPFLLCQKIGPKMKENRYGVIINISSTNGIDTPYIESVDYDASKAGLISLSNNLA</sequence>
<evidence type="ECO:0000313" key="2">
    <source>
        <dbReference type="EMBL" id="MBD4336285.1"/>
    </source>
</evidence>
<dbReference type="Gene3D" id="3.40.50.720">
    <property type="entry name" value="NAD(P)-binding Rossmann-like Domain"/>
    <property type="match status" value="1"/>
</dbReference>
<name>A0A8I0H6I2_XANCI</name>
<reference evidence="2" key="1">
    <citation type="submission" date="2020-01" db="EMBL/GenBank/DDBJ databases">
        <authorList>
            <person name="Richard D."/>
        </authorList>
    </citation>
    <scope>NUCLEOTIDE SEQUENCE</scope>
    <source>
        <strain evidence="2">JP541</strain>
    </source>
</reference>
<feature type="non-terminal residue" evidence="2">
    <location>
        <position position="1"/>
    </location>
</feature>
<dbReference type="AlphaFoldDB" id="A0A8I0H6I2"/>
<proteinExistence type="inferred from homology"/>
<gene>
    <name evidence="2" type="ORF">GUH15_09530</name>
</gene>
<dbReference type="SUPFAM" id="SSF51735">
    <property type="entry name" value="NAD(P)-binding Rossmann-fold domains"/>
    <property type="match status" value="1"/>
</dbReference>
<dbReference type="PRINTS" id="PR00081">
    <property type="entry name" value="GDHRDH"/>
</dbReference>
<dbReference type="PANTHER" id="PTHR42879">
    <property type="entry name" value="3-OXOACYL-(ACYL-CARRIER-PROTEIN) REDUCTASE"/>
    <property type="match status" value="1"/>
</dbReference>
<dbReference type="InterPro" id="IPR036291">
    <property type="entry name" value="NAD(P)-bd_dom_sf"/>
</dbReference>